<evidence type="ECO:0000313" key="2">
    <source>
        <dbReference type="Proteomes" id="UP001055879"/>
    </source>
</evidence>
<dbReference type="Proteomes" id="UP001055879">
    <property type="component" value="Linkage Group LG03"/>
</dbReference>
<organism evidence="1 2">
    <name type="scientific">Arctium lappa</name>
    <name type="common">Greater burdock</name>
    <name type="synonym">Lappa major</name>
    <dbReference type="NCBI Taxonomy" id="4217"/>
    <lineage>
        <taxon>Eukaryota</taxon>
        <taxon>Viridiplantae</taxon>
        <taxon>Streptophyta</taxon>
        <taxon>Embryophyta</taxon>
        <taxon>Tracheophyta</taxon>
        <taxon>Spermatophyta</taxon>
        <taxon>Magnoliopsida</taxon>
        <taxon>eudicotyledons</taxon>
        <taxon>Gunneridae</taxon>
        <taxon>Pentapetalae</taxon>
        <taxon>asterids</taxon>
        <taxon>campanulids</taxon>
        <taxon>Asterales</taxon>
        <taxon>Asteraceae</taxon>
        <taxon>Carduoideae</taxon>
        <taxon>Cardueae</taxon>
        <taxon>Arctiinae</taxon>
        <taxon>Arctium</taxon>
    </lineage>
</organism>
<name>A0ACB9DNR1_ARCLA</name>
<sequence length="114" mass="12775">MEVGLSSVRNPRIVEDARSRVRAEPGETECVEKVGYPPNWKEEINSETSRDFLPFNFNPTTTATFPLSCPNSLFFPFLFHTPSTLLLISFFTPNSLFQITKLSNCKGASGLEVL</sequence>
<reference evidence="2" key="1">
    <citation type="journal article" date="2022" name="Mol. Ecol. Resour.">
        <title>The genomes of chicory, endive, great burdock and yacon provide insights into Asteraceae palaeo-polyploidization history and plant inulin production.</title>
        <authorList>
            <person name="Fan W."/>
            <person name="Wang S."/>
            <person name="Wang H."/>
            <person name="Wang A."/>
            <person name="Jiang F."/>
            <person name="Liu H."/>
            <person name="Zhao H."/>
            <person name="Xu D."/>
            <person name="Zhang Y."/>
        </authorList>
    </citation>
    <scope>NUCLEOTIDE SEQUENCE [LARGE SCALE GENOMIC DNA]</scope>
    <source>
        <strain evidence="2">cv. Niubang</strain>
    </source>
</reference>
<gene>
    <name evidence="1" type="ORF">L6452_11115</name>
</gene>
<comment type="caution">
    <text evidence="1">The sequence shown here is derived from an EMBL/GenBank/DDBJ whole genome shotgun (WGS) entry which is preliminary data.</text>
</comment>
<dbReference type="EMBL" id="CM042049">
    <property type="protein sequence ID" value="KAI3748192.1"/>
    <property type="molecule type" value="Genomic_DNA"/>
</dbReference>
<accession>A0ACB9DNR1</accession>
<evidence type="ECO:0000313" key="1">
    <source>
        <dbReference type="EMBL" id="KAI3748192.1"/>
    </source>
</evidence>
<proteinExistence type="predicted"/>
<reference evidence="1 2" key="2">
    <citation type="journal article" date="2022" name="Mol. Ecol. Resour.">
        <title>The genomes of chicory, endive, great burdock and yacon provide insights into Asteraceae paleo-polyploidization history and plant inulin production.</title>
        <authorList>
            <person name="Fan W."/>
            <person name="Wang S."/>
            <person name="Wang H."/>
            <person name="Wang A."/>
            <person name="Jiang F."/>
            <person name="Liu H."/>
            <person name="Zhao H."/>
            <person name="Xu D."/>
            <person name="Zhang Y."/>
        </authorList>
    </citation>
    <scope>NUCLEOTIDE SEQUENCE [LARGE SCALE GENOMIC DNA]</scope>
    <source>
        <strain evidence="2">cv. Niubang</strain>
    </source>
</reference>
<keyword evidence="2" id="KW-1185">Reference proteome</keyword>
<protein>
    <submittedName>
        <fullName evidence="1">Uncharacterized protein</fullName>
    </submittedName>
</protein>